<evidence type="ECO:0000313" key="19">
    <source>
        <dbReference type="EMBL" id="MFD2695534.1"/>
    </source>
</evidence>
<evidence type="ECO:0000256" key="7">
    <source>
        <dbReference type="ARBA" id="ARBA00022605"/>
    </source>
</evidence>
<protein>
    <recommendedName>
        <fullName evidence="16">Branched-chain-amino-acid aminotransferase</fullName>
        <ecNumber evidence="16">2.6.1.42</ecNumber>
    </recommendedName>
</protein>
<dbReference type="InterPro" id="IPR033939">
    <property type="entry name" value="BCAT_family"/>
</dbReference>
<feature type="compositionally biased region" description="Basic and acidic residues" evidence="18">
    <location>
        <begin position="378"/>
        <end position="401"/>
    </location>
</feature>
<evidence type="ECO:0000256" key="14">
    <source>
        <dbReference type="RuleBase" id="RU004106"/>
    </source>
</evidence>
<evidence type="ECO:0000256" key="10">
    <source>
        <dbReference type="ARBA" id="ARBA00023304"/>
    </source>
</evidence>
<comment type="pathway">
    <text evidence="4 17">Amino-acid biosynthesis; L-leucine biosynthesis; L-leucine from 3-methyl-2-oxobutanoate: step 4/4.</text>
</comment>
<dbReference type="InterPro" id="IPR043131">
    <property type="entry name" value="BCAT-like_N"/>
</dbReference>
<dbReference type="InterPro" id="IPR001544">
    <property type="entry name" value="Aminotrans_IV"/>
</dbReference>
<evidence type="ECO:0000256" key="8">
    <source>
        <dbReference type="ARBA" id="ARBA00022679"/>
    </source>
</evidence>
<comment type="catalytic activity">
    <reaction evidence="13 16">
        <text>L-leucine + 2-oxoglutarate = 4-methyl-2-oxopentanoate + L-glutamate</text>
        <dbReference type="Rhea" id="RHEA:18321"/>
        <dbReference type="ChEBI" id="CHEBI:16810"/>
        <dbReference type="ChEBI" id="CHEBI:17865"/>
        <dbReference type="ChEBI" id="CHEBI:29985"/>
        <dbReference type="ChEBI" id="CHEBI:57427"/>
        <dbReference type="EC" id="2.6.1.42"/>
    </reaction>
</comment>
<keyword evidence="7 16" id="KW-0028">Amino-acid biosynthesis</keyword>
<evidence type="ECO:0000256" key="6">
    <source>
        <dbReference type="ARBA" id="ARBA00022576"/>
    </source>
</evidence>
<dbReference type="GO" id="GO:0004084">
    <property type="term" value="F:branched-chain-amino-acid transaminase activity"/>
    <property type="evidence" value="ECO:0007669"/>
    <property type="project" value="UniProtKB-EC"/>
</dbReference>
<evidence type="ECO:0000256" key="3">
    <source>
        <dbReference type="ARBA" id="ARBA00004931"/>
    </source>
</evidence>
<dbReference type="Gene3D" id="3.30.470.10">
    <property type="match status" value="1"/>
</dbReference>
<dbReference type="Proteomes" id="UP001597399">
    <property type="component" value="Unassembled WGS sequence"/>
</dbReference>
<keyword evidence="10 16" id="KW-0100">Branched-chain amino acid biosynthesis</keyword>
<evidence type="ECO:0000256" key="9">
    <source>
        <dbReference type="ARBA" id="ARBA00022898"/>
    </source>
</evidence>
<comment type="caution">
    <text evidence="19">The sequence shown here is derived from an EMBL/GenBank/DDBJ whole genome shotgun (WGS) entry which is preliminary data.</text>
</comment>
<dbReference type="SUPFAM" id="SSF56752">
    <property type="entry name" value="D-aminoacid aminotransferase-like PLP-dependent enzymes"/>
    <property type="match status" value="1"/>
</dbReference>
<keyword evidence="9 15" id="KW-0663">Pyridoxal phosphate</keyword>
<organism evidence="19 20">
    <name type="scientific">Sporolactobacillus shoreicorticis</name>
    <dbReference type="NCBI Taxonomy" id="1923877"/>
    <lineage>
        <taxon>Bacteria</taxon>
        <taxon>Bacillati</taxon>
        <taxon>Bacillota</taxon>
        <taxon>Bacilli</taxon>
        <taxon>Bacillales</taxon>
        <taxon>Sporolactobacillaceae</taxon>
        <taxon>Sporolactobacillus</taxon>
    </lineage>
</organism>
<comment type="pathway">
    <text evidence="2 17">Amino-acid biosynthesis; L-isoleucine biosynthesis; L-isoleucine from 2-oxobutanoate: step 4/4.</text>
</comment>
<keyword evidence="20" id="KW-1185">Reference proteome</keyword>
<dbReference type="CDD" id="cd01557">
    <property type="entry name" value="BCAT_beta_family"/>
    <property type="match status" value="1"/>
</dbReference>
<dbReference type="RefSeq" id="WP_253060620.1">
    <property type="nucleotide sequence ID" value="NZ_JAMXWM010000006.1"/>
</dbReference>
<dbReference type="EMBL" id="JBHUMQ010000049">
    <property type="protein sequence ID" value="MFD2695534.1"/>
    <property type="molecule type" value="Genomic_DNA"/>
</dbReference>
<evidence type="ECO:0000256" key="5">
    <source>
        <dbReference type="ARBA" id="ARBA00009320"/>
    </source>
</evidence>
<dbReference type="InterPro" id="IPR005786">
    <property type="entry name" value="B_amino_transII"/>
</dbReference>
<dbReference type="PROSITE" id="PS00770">
    <property type="entry name" value="AA_TRANSFER_CLASS_4"/>
    <property type="match status" value="1"/>
</dbReference>
<evidence type="ECO:0000256" key="15">
    <source>
        <dbReference type="RuleBase" id="RU004516"/>
    </source>
</evidence>
<dbReference type="Gene3D" id="3.20.10.10">
    <property type="entry name" value="D-amino Acid Aminotransferase, subunit A, domain 2"/>
    <property type="match status" value="1"/>
</dbReference>
<comment type="catalytic activity">
    <reaction evidence="11 16">
        <text>L-valine + 2-oxoglutarate = 3-methyl-2-oxobutanoate + L-glutamate</text>
        <dbReference type="Rhea" id="RHEA:24813"/>
        <dbReference type="ChEBI" id="CHEBI:11851"/>
        <dbReference type="ChEBI" id="CHEBI:16810"/>
        <dbReference type="ChEBI" id="CHEBI:29985"/>
        <dbReference type="ChEBI" id="CHEBI:57762"/>
        <dbReference type="EC" id="2.6.1.42"/>
    </reaction>
</comment>
<feature type="region of interest" description="Disordered" evidence="18">
    <location>
        <begin position="365"/>
        <end position="401"/>
    </location>
</feature>
<dbReference type="InterPro" id="IPR036038">
    <property type="entry name" value="Aminotransferase-like"/>
</dbReference>
<evidence type="ECO:0000256" key="18">
    <source>
        <dbReference type="SAM" id="MobiDB-lite"/>
    </source>
</evidence>
<dbReference type="PIRSF" id="PIRSF006468">
    <property type="entry name" value="BCAT1"/>
    <property type="match status" value="1"/>
</dbReference>
<dbReference type="PANTHER" id="PTHR11825:SF44">
    <property type="entry name" value="BRANCHED-CHAIN-AMINO-ACID AMINOTRANSFERASE"/>
    <property type="match status" value="1"/>
</dbReference>
<evidence type="ECO:0000256" key="4">
    <source>
        <dbReference type="ARBA" id="ARBA00005072"/>
    </source>
</evidence>
<name>A0ABW5S8U4_9BACL</name>
<reference evidence="20" key="1">
    <citation type="journal article" date="2019" name="Int. J. Syst. Evol. Microbiol.">
        <title>The Global Catalogue of Microorganisms (GCM) 10K type strain sequencing project: providing services to taxonomists for standard genome sequencing and annotation.</title>
        <authorList>
            <consortium name="The Broad Institute Genomics Platform"/>
            <consortium name="The Broad Institute Genome Sequencing Center for Infectious Disease"/>
            <person name="Wu L."/>
            <person name="Ma J."/>
        </authorList>
    </citation>
    <scope>NUCLEOTIDE SEQUENCE [LARGE SCALE GENOMIC DNA]</scope>
    <source>
        <strain evidence="20">TISTR 2466</strain>
    </source>
</reference>
<evidence type="ECO:0000313" key="20">
    <source>
        <dbReference type="Proteomes" id="UP001597399"/>
    </source>
</evidence>
<comment type="similarity">
    <text evidence="5 14">Belongs to the class-IV pyridoxal-phosphate-dependent aminotransferase family.</text>
</comment>
<dbReference type="InterPro" id="IPR043132">
    <property type="entry name" value="BCAT-like_C"/>
</dbReference>
<evidence type="ECO:0000256" key="2">
    <source>
        <dbReference type="ARBA" id="ARBA00004824"/>
    </source>
</evidence>
<sequence>MGQSIAFHKADHLKVKPNADGLGFGKYFTDYMFEMDYSLEEGWHDPRIVPYGPITLDPAATIFHYGQEVFEGLKAYRTEDKRILLFRPDKNMERMNQSCARLNIPEIDEKFVIKAIKKLVAIEEAWIPSQPGQSLYIRPFIIGTDSALGVHPSATYKLLVILSPVGSYFGNSMNPVKIYVEDEYVRAIKGGVGYAKTAGNYAASLKAQTKSEELGFDQVLWLDGVEHKYIEEVGSMNIFFKIDDEVWTPALNGSILPGVTRASVIEMLKHWGVTVKEKKISVNKLFKKAEKQKLKEVFGTGTAAVISPVGFLKWDDHVIKVANGKTGKLSQKLYDTLTGIQTGKIEDKLGWTQEVKIEKKEVAEKVNPEAAKAPKAAETAEKQKETKKEEKSKEEKAVVTD</sequence>
<dbReference type="EC" id="2.6.1.42" evidence="16"/>
<evidence type="ECO:0000256" key="13">
    <source>
        <dbReference type="ARBA" id="ARBA00049229"/>
    </source>
</evidence>
<evidence type="ECO:0000256" key="11">
    <source>
        <dbReference type="ARBA" id="ARBA00048212"/>
    </source>
</evidence>
<accession>A0ABW5S8U4</accession>
<evidence type="ECO:0000256" key="16">
    <source>
        <dbReference type="RuleBase" id="RU004517"/>
    </source>
</evidence>
<comment type="catalytic activity">
    <reaction evidence="12 16">
        <text>L-isoleucine + 2-oxoglutarate = (S)-3-methyl-2-oxopentanoate + L-glutamate</text>
        <dbReference type="Rhea" id="RHEA:24801"/>
        <dbReference type="ChEBI" id="CHEBI:16810"/>
        <dbReference type="ChEBI" id="CHEBI:29985"/>
        <dbReference type="ChEBI" id="CHEBI:35146"/>
        <dbReference type="ChEBI" id="CHEBI:58045"/>
        <dbReference type="EC" id="2.6.1.42"/>
    </reaction>
</comment>
<proteinExistence type="inferred from homology"/>
<dbReference type="Pfam" id="PF01063">
    <property type="entry name" value="Aminotran_4"/>
    <property type="match status" value="1"/>
</dbReference>
<comment type="pathway">
    <text evidence="3 17">Amino-acid biosynthesis; L-valine biosynthesis; L-valine from pyruvate: step 4/4.</text>
</comment>
<keyword evidence="6 16" id="KW-0032">Aminotransferase</keyword>
<evidence type="ECO:0000256" key="17">
    <source>
        <dbReference type="RuleBase" id="RU004519"/>
    </source>
</evidence>
<keyword evidence="8 16" id="KW-0808">Transferase</keyword>
<dbReference type="PANTHER" id="PTHR11825">
    <property type="entry name" value="SUBGROUP IIII AMINOTRANSFERASE"/>
    <property type="match status" value="1"/>
</dbReference>
<evidence type="ECO:0000256" key="12">
    <source>
        <dbReference type="ARBA" id="ARBA00048798"/>
    </source>
</evidence>
<comment type="cofactor">
    <cofactor evidence="1 15">
        <name>pyridoxal 5'-phosphate</name>
        <dbReference type="ChEBI" id="CHEBI:597326"/>
    </cofactor>
</comment>
<dbReference type="NCBIfam" id="NF009897">
    <property type="entry name" value="PRK13357.1"/>
    <property type="match status" value="1"/>
</dbReference>
<dbReference type="NCBIfam" id="TIGR01123">
    <property type="entry name" value="ilvE_II"/>
    <property type="match status" value="1"/>
</dbReference>
<evidence type="ECO:0000256" key="1">
    <source>
        <dbReference type="ARBA" id="ARBA00001933"/>
    </source>
</evidence>
<feature type="compositionally biased region" description="Low complexity" evidence="18">
    <location>
        <begin position="368"/>
        <end position="377"/>
    </location>
</feature>
<dbReference type="InterPro" id="IPR018300">
    <property type="entry name" value="Aminotrans_IV_CS"/>
</dbReference>
<gene>
    <name evidence="19" type="ORF">ACFSUE_18195</name>
</gene>